<reference evidence="2 3" key="1">
    <citation type="submission" date="2018-12" db="EMBL/GenBank/DDBJ databases">
        <authorList>
            <consortium name="Pathogen Informatics"/>
        </authorList>
    </citation>
    <scope>NUCLEOTIDE SEQUENCE [LARGE SCALE GENOMIC DNA]</scope>
    <source>
        <strain evidence="2 3">NCTC8272</strain>
    </source>
</reference>
<keyword evidence="2" id="KW-0378">Hydrolase</keyword>
<dbReference type="InterPro" id="IPR013108">
    <property type="entry name" value="Amidohydro_3"/>
</dbReference>
<dbReference type="Pfam" id="PF07969">
    <property type="entry name" value="Amidohydro_3"/>
    <property type="match status" value="1"/>
</dbReference>
<name>A0A3S4FXI3_SALET</name>
<protein>
    <submittedName>
        <fullName evidence="2">Cytosine deaminase</fullName>
        <ecNumber evidence="2">3.5.4.1</ecNumber>
    </submittedName>
</protein>
<dbReference type="GO" id="GO:0035888">
    <property type="term" value="F:isoguanine deaminase activity"/>
    <property type="evidence" value="ECO:0007669"/>
    <property type="project" value="TreeGrafter"/>
</dbReference>
<feature type="domain" description="Amidohydrolase 3" evidence="1">
    <location>
        <begin position="1"/>
        <end position="78"/>
    </location>
</feature>
<dbReference type="GO" id="GO:0004131">
    <property type="term" value="F:cytosine deaminase activity"/>
    <property type="evidence" value="ECO:0007669"/>
    <property type="project" value="UniProtKB-EC"/>
</dbReference>
<dbReference type="Proteomes" id="UP000277214">
    <property type="component" value="Chromosome 1"/>
</dbReference>
<dbReference type="PANTHER" id="PTHR32027">
    <property type="entry name" value="CYTOSINE DEAMINASE"/>
    <property type="match status" value="1"/>
</dbReference>
<sequence>MLQVLHMGLHVCQLMGYGQINDGLNLITTHSAKTLHLQDYGLSVGHAANLVILPAENGFDAVRRQTPARYSIRHGRVIAETVPSQTTLHLPQPEAVTFKR</sequence>
<dbReference type="EC" id="3.5.4.1" evidence="2"/>
<accession>A0A3S4FXI3</accession>
<dbReference type="InterPro" id="IPR052349">
    <property type="entry name" value="Metallo-hydrolase_Enzymes"/>
</dbReference>
<proteinExistence type="predicted"/>
<dbReference type="Gene3D" id="2.30.40.10">
    <property type="entry name" value="Urease, subunit C, domain 1"/>
    <property type="match status" value="1"/>
</dbReference>
<evidence type="ECO:0000313" key="2">
    <source>
        <dbReference type="EMBL" id="VEA43605.1"/>
    </source>
</evidence>
<organism evidence="2 3">
    <name type="scientific">Salmonella enterica I</name>
    <dbReference type="NCBI Taxonomy" id="59201"/>
    <lineage>
        <taxon>Bacteria</taxon>
        <taxon>Pseudomonadati</taxon>
        <taxon>Pseudomonadota</taxon>
        <taxon>Gammaproteobacteria</taxon>
        <taxon>Enterobacterales</taxon>
        <taxon>Enterobacteriaceae</taxon>
        <taxon>Salmonella</taxon>
    </lineage>
</organism>
<dbReference type="EMBL" id="LR134149">
    <property type="protein sequence ID" value="VEA43605.1"/>
    <property type="molecule type" value="Genomic_DNA"/>
</dbReference>
<dbReference type="SUPFAM" id="SSF51338">
    <property type="entry name" value="Composite domain of metallo-dependent hydrolases"/>
    <property type="match status" value="1"/>
</dbReference>
<gene>
    <name evidence="2" type="primary">codA_1</name>
    <name evidence="2" type="ORF">NCTC8272_05038</name>
</gene>
<dbReference type="GO" id="GO:0006209">
    <property type="term" value="P:cytosine catabolic process"/>
    <property type="evidence" value="ECO:0007669"/>
    <property type="project" value="TreeGrafter"/>
</dbReference>
<evidence type="ECO:0000259" key="1">
    <source>
        <dbReference type="Pfam" id="PF07969"/>
    </source>
</evidence>
<dbReference type="AlphaFoldDB" id="A0A3S4FXI3"/>
<dbReference type="PANTHER" id="PTHR32027:SF0">
    <property type="entry name" value="CYTOSINE DEAMINASE"/>
    <property type="match status" value="1"/>
</dbReference>
<evidence type="ECO:0000313" key="3">
    <source>
        <dbReference type="Proteomes" id="UP000277214"/>
    </source>
</evidence>
<dbReference type="InterPro" id="IPR011059">
    <property type="entry name" value="Metal-dep_hydrolase_composite"/>
</dbReference>